<feature type="non-terminal residue" evidence="2">
    <location>
        <position position="284"/>
    </location>
</feature>
<dbReference type="SUPFAM" id="SSF89796">
    <property type="entry name" value="CoA-transferase family III (CaiB/BaiF)"/>
    <property type="match status" value="1"/>
</dbReference>
<dbReference type="AlphaFoldDB" id="A0A382RA09"/>
<name>A0A382RA09_9ZZZZ</name>
<evidence type="ECO:0000313" key="2">
    <source>
        <dbReference type="EMBL" id="SVC94554.1"/>
    </source>
</evidence>
<reference evidence="2" key="1">
    <citation type="submission" date="2018-05" db="EMBL/GenBank/DDBJ databases">
        <authorList>
            <person name="Lanie J.A."/>
            <person name="Ng W.-L."/>
            <person name="Kazmierczak K.M."/>
            <person name="Andrzejewski T.M."/>
            <person name="Davidsen T.M."/>
            <person name="Wayne K.J."/>
            <person name="Tettelin H."/>
            <person name="Glass J.I."/>
            <person name="Rusch D."/>
            <person name="Podicherti R."/>
            <person name="Tsui H.-C.T."/>
            <person name="Winkler M.E."/>
        </authorList>
    </citation>
    <scope>NUCLEOTIDE SEQUENCE</scope>
</reference>
<gene>
    <name evidence="2" type="ORF">METZ01_LOCUS347408</name>
</gene>
<evidence type="ECO:0000256" key="1">
    <source>
        <dbReference type="ARBA" id="ARBA00022679"/>
    </source>
</evidence>
<dbReference type="PANTHER" id="PTHR48207:SF4">
    <property type="entry name" value="BLL6097 PROTEIN"/>
    <property type="match status" value="1"/>
</dbReference>
<dbReference type="InterPro" id="IPR023606">
    <property type="entry name" value="CoA-Trfase_III_dom_1_sf"/>
</dbReference>
<dbReference type="InterPro" id="IPR003673">
    <property type="entry name" value="CoA-Trfase_fam_III"/>
</dbReference>
<proteinExistence type="predicted"/>
<accession>A0A382RA09</accession>
<dbReference type="PANTHER" id="PTHR48207">
    <property type="entry name" value="SUCCINATE--HYDROXYMETHYLGLUTARATE COA-TRANSFERASE"/>
    <property type="match status" value="1"/>
</dbReference>
<organism evidence="2">
    <name type="scientific">marine metagenome</name>
    <dbReference type="NCBI Taxonomy" id="408172"/>
    <lineage>
        <taxon>unclassified sequences</taxon>
        <taxon>metagenomes</taxon>
        <taxon>ecological metagenomes</taxon>
    </lineage>
</organism>
<dbReference type="EMBL" id="UINC01120208">
    <property type="protein sequence ID" value="SVC94554.1"/>
    <property type="molecule type" value="Genomic_DNA"/>
</dbReference>
<dbReference type="InterPro" id="IPR050483">
    <property type="entry name" value="CoA-transferase_III_domain"/>
</dbReference>
<dbReference type="GO" id="GO:0008410">
    <property type="term" value="F:CoA-transferase activity"/>
    <property type="evidence" value="ECO:0007669"/>
    <property type="project" value="TreeGrafter"/>
</dbReference>
<sequence>MGIKTQQGCMMDILEDIRVLSFNHFLLGPMGTQVLADLGADVIAIEPVTGAFQRNWGGVGSHKVNGETMLHLCGGRNKRSLAIDMKSPEGAAVIEKLVRTADVMSENFRPGVMDKLGFGYRSVQKMNPRIIYAAASGFGQDGPYSKRPGQDLIIQALSGLANINGSKDQPPTAVGVSAADHHGAQILAMSILAALFRREKSGKGCRVDIDLLSAALDLQNESLICYANSSIKSQRPPPNIAGWYFPAPYGIYKVADGYIAISLGSMESIADALALPALKQFSEA</sequence>
<dbReference type="Pfam" id="PF02515">
    <property type="entry name" value="CoA_transf_3"/>
    <property type="match status" value="1"/>
</dbReference>
<dbReference type="Gene3D" id="3.30.1540.10">
    <property type="entry name" value="formyl-coa transferase, domain 3"/>
    <property type="match status" value="1"/>
</dbReference>
<keyword evidence="1" id="KW-0808">Transferase</keyword>
<dbReference type="Gene3D" id="3.40.50.10540">
    <property type="entry name" value="Crotonobetainyl-coa:carnitine coa-transferase, domain 1"/>
    <property type="match status" value="1"/>
</dbReference>
<dbReference type="InterPro" id="IPR044855">
    <property type="entry name" value="CoA-Trfase_III_dom3_sf"/>
</dbReference>
<evidence type="ECO:0008006" key="3">
    <source>
        <dbReference type="Google" id="ProtNLM"/>
    </source>
</evidence>
<protein>
    <recommendedName>
        <fullName evidence="3">CoA transferase</fullName>
    </recommendedName>
</protein>